<dbReference type="GO" id="GO:0005886">
    <property type="term" value="C:plasma membrane"/>
    <property type="evidence" value="ECO:0007669"/>
    <property type="project" value="UniProtKB-SubCell"/>
</dbReference>
<dbReference type="SUPFAM" id="SSF103481">
    <property type="entry name" value="Multidrug resistance efflux transporter EmrE"/>
    <property type="match status" value="2"/>
</dbReference>
<dbReference type="CDD" id="cd23110">
    <property type="entry name" value="GRP"/>
    <property type="match status" value="1"/>
</dbReference>
<dbReference type="OrthoDB" id="1452595at2"/>
<evidence type="ECO:0000256" key="4">
    <source>
        <dbReference type="ARBA" id="ARBA00022597"/>
    </source>
</evidence>
<evidence type="ECO:0000256" key="6">
    <source>
        <dbReference type="ARBA" id="ARBA00022989"/>
    </source>
</evidence>
<keyword evidence="3" id="KW-0813">Transport</keyword>
<feature type="transmembrane region" description="Helical" evidence="8">
    <location>
        <begin position="209"/>
        <end position="228"/>
    </location>
</feature>
<feature type="transmembrane region" description="Helical" evidence="8">
    <location>
        <begin position="88"/>
        <end position="110"/>
    </location>
</feature>
<dbReference type="PANTHER" id="PTHR16119">
    <property type="entry name" value="TRANSMEMBRANE PROTEIN 144"/>
    <property type="match status" value="1"/>
</dbReference>
<evidence type="ECO:0000256" key="8">
    <source>
        <dbReference type="SAM" id="Phobius"/>
    </source>
</evidence>
<comment type="subcellular location">
    <subcellularLocation>
        <location evidence="1">Cell membrane</location>
        <topology evidence="1">Multi-pass membrane protein</topology>
    </subcellularLocation>
</comment>
<evidence type="ECO:0000313" key="9">
    <source>
        <dbReference type="EMBL" id="CCI84588.1"/>
    </source>
</evidence>
<dbReference type="STRING" id="1423790.BN53_00435"/>
<evidence type="ECO:0000256" key="7">
    <source>
        <dbReference type="ARBA" id="ARBA00023136"/>
    </source>
</evidence>
<evidence type="ECO:0000256" key="5">
    <source>
        <dbReference type="ARBA" id="ARBA00022692"/>
    </source>
</evidence>
<dbReference type="Proteomes" id="UP000009311">
    <property type="component" value="Unassembled WGS sequence"/>
</dbReference>
<dbReference type="AlphaFoldDB" id="I7LD53"/>
<evidence type="ECO:0000256" key="2">
    <source>
        <dbReference type="ARBA" id="ARBA00006117"/>
    </source>
</evidence>
<comment type="similarity">
    <text evidence="2">Belongs to the GRP transporter (TC 2.A.7.5) family.</text>
</comment>
<organism evidence="9 10">
    <name type="scientific">Lactobacillus pasteurii DSM 23907 = CRBIP 24.76</name>
    <dbReference type="NCBI Taxonomy" id="1423790"/>
    <lineage>
        <taxon>Bacteria</taxon>
        <taxon>Bacillati</taxon>
        <taxon>Bacillota</taxon>
        <taxon>Bacilli</taxon>
        <taxon>Lactobacillales</taxon>
        <taxon>Lactobacillaceae</taxon>
        <taxon>Lactobacillus</taxon>
    </lineage>
</organism>
<dbReference type="InterPro" id="IPR037185">
    <property type="entry name" value="EmrE-like"/>
</dbReference>
<keyword evidence="5 8" id="KW-0812">Transmembrane</keyword>
<dbReference type="PANTHER" id="PTHR16119:SF17">
    <property type="entry name" value="TRANSMEMBRANE PROTEIN 144"/>
    <property type="match status" value="1"/>
</dbReference>
<feature type="transmembrane region" description="Helical" evidence="8">
    <location>
        <begin position="148"/>
        <end position="165"/>
    </location>
</feature>
<keyword evidence="4" id="KW-0762">Sugar transport</keyword>
<reference evidence="9 10" key="1">
    <citation type="submission" date="2012-06" db="EMBL/GenBank/DDBJ databases">
        <title>Draft Genome Sequence of Lactobacillus pasteurii CRBIP 24.76T.</title>
        <authorList>
            <person name="Cousin S."/>
            <person name="Bouchier C."/>
            <person name="Loux V."/>
            <person name="Ma L."/>
            <person name="Creno S."/>
            <person name="Bizet C."/>
            <person name="Clermont D."/>
        </authorList>
    </citation>
    <scope>NUCLEOTIDE SEQUENCE [LARGE SCALE GENOMIC DNA]</scope>
    <source>
        <strain evidence="10">CRBIP 24.76T</strain>
    </source>
</reference>
<feature type="transmembrane region" description="Helical" evidence="8">
    <location>
        <begin position="31"/>
        <end position="49"/>
    </location>
</feature>
<name>I7LD53_9LACO</name>
<feature type="transmembrane region" description="Helical" evidence="8">
    <location>
        <begin position="177"/>
        <end position="197"/>
    </location>
</feature>
<sequence length="287" mass="30575">MKYIYMFIPALAWGILPLAVSKIKGKPVNQIFGTTVGTLIVAFVALPFIKMEIDAKTFALAALAGAFWVIGQLGQYTSYARVGVSETMPISTGLQLIGTSLVGVVMFGEWPTANAKLWGFIGIALLIVGAIFTSFSDKNTSEGSEKNQVGTLIMLVLTTFGYIIYNSIPKAMTASGLAIFFPESIGMVIAVLIYMLASGQAKELTNKSSWQSLLSGFIFAIAAIGYILSVKDNGVNTAFVVSQLSVVISTLGGMLFLHETKSKKGYIFTLVGLGLILVGAILTTVMH</sequence>
<feature type="transmembrane region" description="Helical" evidence="8">
    <location>
        <begin position="235"/>
        <end position="258"/>
    </location>
</feature>
<protein>
    <submittedName>
        <fullName evidence="9">Glucose uptake protein</fullName>
    </submittedName>
</protein>
<feature type="transmembrane region" description="Helical" evidence="8">
    <location>
        <begin position="58"/>
        <end position="76"/>
    </location>
</feature>
<keyword evidence="6 8" id="KW-1133">Transmembrane helix</keyword>
<dbReference type="eggNOG" id="COG4975">
    <property type="taxonomic scope" value="Bacteria"/>
</dbReference>
<feature type="transmembrane region" description="Helical" evidence="8">
    <location>
        <begin position="264"/>
        <end position="285"/>
    </location>
</feature>
<evidence type="ECO:0000313" key="10">
    <source>
        <dbReference type="Proteomes" id="UP000009311"/>
    </source>
</evidence>
<dbReference type="Gene3D" id="1.10.3730.20">
    <property type="match status" value="1"/>
</dbReference>
<dbReference type="InterPro" id="IPR010651">
    <property type="entry name" value="Sugar_transport"/>
</dbReference>
<keyword evidence="7 8" id="KW-0472">Membrane</keyword>
<dbReference type="EMBL" id="CAKD01000008">
    <property type="protein sequence ID" value="CCI84588.1"/>
    <property type="molecule type" value="Genomic_DNA"/>
</dbReference>
<keyword evidence="10" id="KW-1185">Reference proteome</keyword>
<dbReference type="RefSeq" id="WP_009559141.1">
    <property type="nucleotide sequence ID" value="NZ_AYZN01000007.1"/>
</dbReference>
<comment type="caution">
    <text evidence="9">The sequence shown here is derived from an EMBL/GenBank/DDBJ whole genome shotgun (WGS) entry which is preliminary data.</text>
</comment>
<evidence type="ECO:0000256" key="3">
    <source>
        <dbReference type="ARBA" id="ARBA00022448"/>
    </source>
</evidence>
<dbReference type="GO" id="GO:0015144">
    <property type="term" value="F:carbohydrate transmembrane transporter activity"/>
    <property type="evidence" value="ECO:0007669"/>
    <property type="project" value="InterPro"/>
</dbReference>
<dbReference type="Pfam" id="PF06800">
    <property type="entry name" value="Sugar_transport"/>
    <property type="match status" value="1"/>
</dbReference>
<proteinExistence type="inferred from homology"/>
<gene>
    <name evidence="9" type="ORF">BN53_00435</name>
</gene>
<feature type="transmembrane region" description="Helical" evidence="8">
    <location>
        <begin position="117"/>
        <end position="136"/>
    </location>
</feature>
<evidence type="ECO:0000256" key="1">
    <source>
        <dbReference type="ARBA" id="ARBA00004651"/>
    </source>
</evidence>
<accession>I7LD53</accession>